<dbReference type="InterPro" id="IPR023393">
    <property type="entry name" value="START-like_dom_sf"/>
</dbReference>
<dbReference type="InterPro" id="IPR051213">
    <property type="entry name" value="START_lipid_transfer"/>
</dbReference>
<sequence>MALNVAFRFFVIALTALSLSPCFASQWQTWHKTSDLEISFLTHESGINYIEVNARFHGVTVNALLNVLDDTDNAPKWLSRSRSVEAIARPTSAQAIVYTYFDSPWPVRDRDMLTHSCLSQLSEMQYRLDIVSTQRYHVPKSNALRISPVKGFWLLTQTPTELKVKHQIYANPNGSLPHWLINSTALKSIRSSFKALKTVLQNPKYHGLESYFVAGDCDDFS</sequence>
<evidence type="ECO:0000259" key="2">
    <source>
        <dbReference type="Pfam" id="PF01852"/>
    </source>
</evidence>
<dbReference type="RefSeq" id="WP_261594408.1">
    <property type="nucleotide sequence ID" value="NZ_CAMAPC010000008.1"/>
</dbReference>
<dbReference type="InterPro" id="IPR002913">
    <property type="entry name" value="START_lipid-bd_dom"/>
</dbReference>
<dbReference type="PIRSF" id="PIRSF039033">
    <property type="entry name" value="START_dom"/>
    <property type="match status" value="1"/>
</dbReference>
<dbReference type="SUPFAM" id="SSF55961">
    <property type="entry name" value="Bet v1-like"/>
    <property type="match status" value="1"/>
</dbReference>
<comment type="caution">
    <text evidence="3">The sequence shown here is derived from an EMBL/GenBank/DDBJ whole genome shotgun (WGS) entry which is preliminary data.</text>
</comment>
<keyword evidence="1" id="KW-0732">Signal</keyword>
<gene>
    <name evidence="3" type="ORF">PSECIP111854_02405</name>
    <name evidence="4" type="ORF">PSECIP111951_03113</name>
</gene>
<dbReference type="Proteomes" id="UP001152467">
    <property type="component" value="Unassembled WGS sequence"/>
</dbReference>
<dbReference type="GO" id="GO:0005737">
    <property type="term" value="C:cytoplasm"/>
    <property type="evidence" value="ECO:0007669"/>
    <property type="project" value="UniProtKB-ARBA"/>
</dbReference>
<dbReference type="PANTHER" id="PTHR19308">
    <property type="entry name" value="PHOSPHATIDYLCHOLINE TRANSFER PROTEIN"/>
    <property type="match status" value="1"/>
</dbReference>
<evidence type="ECO:0000313" key="5">
    <source>
        <dbReference type="Proteomes" id="UP001152467"/>
    </source>
</evidence>
<proteinExistence type="predicted"/>
<reference evidence="3 6" key="1">
    <citation type="submission" date="2022-07" db="EMBL/GenBank/DDBJ databases">
        <authorList>
            <person name="Criscuolo A."/>
        </authorList>
    </citation>
    <scope>NUCLEOTIDE SEQUENCE</scope>
    <source>
        <strain evidence="6">CIP 111951</strain>
        <strain evidence="3">CIP111854</strain>
        <strain evidence="4">CIP111951</strain>
    </source>
</reference>
<dbReference type="Gene3D" id="3.30.530.20">
    <property type="match status" value="1"/>
</dbReference>
<evidence type="ECO:0000256" key="1">
    <source>
        <dbReference type="SAM" id="SignalP"/>
    </source>
</evidence>
<evidence type="ECO:0000313" key="4">
    <source>
        <dbReference type="EMBL" id="CAH9064360.1"/>
    </source>
</evidence>
<dbReference type="EMBL" id="CAMAPD010000016">
    <property type="protein sequence ID" value="CAH9064360.1"/>
    <property type="molecule type" value="Genomic_DNA"/>
</dbReference>
<dbReference type="EMBL" id="CAMAPC010000008">
    <property type="protein sequence ID" value="CAH9059432.1"/>
    <property type="molecule type" value="Genomic_DNA"/>
</dbReference>
<accession>A0A9W4W040</accession>
<name>A0A9W4W040_9GAMM</name>
<feature type="chain" id="PRO_5040857299" description="START domain-containing protein" evidence="1">
    <location>
        <begin position="25"/>
        <end position="221"/>
    </location>
</feature>
<dbReference type="InterPro" id="IPR028347">
    <property type="entry name" value="START_dom_prot"/>
</dbReference>
<dbReference type="Pfam" id="PF01852">
    <property type="entry name" value="START"/>
    <property type="match status" value="1"/>
</dbReference>
<keyword evidence="5" id="KW-1185">Reference proteome</keyword>
<dbReference type="PANTHER" id="PTHR19308:SF14">
    <property type="entry name" value="START DOMAIN-CONTAINING PROTEIN"/>
    <property type="match status" value="1"/>
</dbReference>
<dbReference type="Proteomes" id="UP001152485">
    <property type="component" value="Unassembled WGS sequence"/>
</dbReference>
<dbReference type="AlphaFoldDB" id="A0A9W4W040"/>
<evidence type="ECO:0000313" key="6">
    <source>
        <dbReference type="Proteomes" id="UP001152485"/>
    </source>
</evidence>
<feature type="signal peptide" evidence="1">
    <location>
        <begin position="1"/>
        <end position="24"/>
    </location>
</feature>
<evidence type="ECO:0000313" key="3">
    <source>
        <dbReference type="EMBL" id="CAH9059432.1"/>
    </source>
</evidence>
<organism evidence="3 5">
    <name type="scientific">Pseudoalteromonas holothuriae</name>
    <dbReference type="NCBI Taxonomy" id="2963714"/>
    <lineage>
        <taxon>Bacteria</taxon>
        <taxon>Pseudomonadati</taxon>
        <taxon>Pseudomonadota</taxon>
        <taxon>Gammaproteobacteria</taxon>
        <taxon>Alteromonadales</taxon>
        <taxon>Pseudoalteromonadaceae</taxon>
        <taxon>Pseudoalteromonas</taxon>
    </lineage>
</organism>
<feature type="domain" description="START" evidence="2">
    <location>
        <begin position="60"/>
        <end position="202"/>
    </location>
</feature>
<dbReference type="GO" id="GO:0008289">
    <property type="term" value="F:lipid binding"/>
    <property type="evidence" value="ECO:0007669"/>
    <property type="project" value="InterPro"/>
</dbReference>
<protein>
    <recommendedName>
        <fullName evidence="2">START domain-containing protein</fullName>
    </recommendedName>
</protein>